<dbReference type="EnsemblPlants" id="TuG1812G0300000918.01.T01">
    <property type="protein sequence ID" value="TuG1812G0300000918.01.T01.cds389921"/>
    <property type="gene ID" value="TuG1812G0300000918.01"/>
</dbReference>
<dbReference type="CDD" id="cd01650">
    <property type="entry name" value="RT_nLTR_like"/>
    <property type="match status" value="1"/>
</dbReference>
<accession>A0A8R7TRU4</accession>
<name>A0A8R7TRU4_TRIUA</name>
<reference evidence="2" key="2">
    <citation type="submission" date="2018-03" db="EMBL/GenBank/DDBJ databases">
        <title>The Triticum urartu genome reveals the dynamic nature of wheat genome evolution.</title>
        <authorList>
            <person name="Ling H."/>
            <person name="Ma B."/>
            <person name="Shi X."/>
            <person name="Liu H."/>
            <person name="Dong L."/>
            <person name="Sun H."/>
            <person name="Cao Y."/>
            <person name="Gao Q."/>
            <person name="Zheng S."/>
            <person name="Li Y."/>
            <person name="Yu Y."/>
            <person name="Du H."/>
            <person name="Qi M."/>
            <person name="Li Y."/>
            <person name="Yu H."/>
            <person name="Cui Y."/>
            <person name="Wang N."/>
            <person name="Chen C."/>
            <person name="Wu H."/>
            <person name="Zhao Y."/>
            <person name="Zhang J."/>
            <person name="Li Y."/>
            <person name="Zhou W."/>
            <person name="Zhang B."/>
            <person name="Hu W."/>
            <person name="Eijk M."/>
            <person name="Tang J."/>
            <person name="Witsenboer H."/>
            <person name="Zhao S."/>
            <person name="Li Z."/>
            <person name="Zhang A."/>
            <person name="Wang D."/>
            <person name="Liang C."/>
        </authorList>
    </citation>
    <scope>NUCLEOTIDE SEQUENCE [LARGE SCALE GENOMIC DNA]</scope>
    <source>
        <strain evidence="2">cv. G1812</strain>
    </source>
</reference>
<reference evidence="2" key="3">
    <citation type="submission" date="2022-06" db="UniProtKB">
        <authorList>
            <consortium name="EnsemblPlants"/>
        </authorList>
    </citation>
    <scope>IDENTIFICATION</scope>
</reference>
<dbReference type="InterPro" id="IPR043502">
    <property type="entry name" value="DNA/RNA_pol_sf"/>
</dbReference>
<dbReference type="InterPro" id="IPR000477">
    <property type="entry name" value="RT_dom"/>
</dbReference>
<feature type="domain" description="Reverse transcriptase" evidence="1">
    <location>
        <begin position="34"/>
        <end position="315"/>
    </location>
</feature>
<dbReference type="Proteomes" id="UP000015106">
    <property type="component" value="Chromosome 3"/>
</dbReference>
<sequence length="613" mass="69104">MKLNASPGPDGFNVEFYLAAWDWIGEEVTQLVTTFYKTGILPPHINDTNIALIPKKLVPQVPMDYRPISLCNVVYKIIAKSLANRIKPHLPDYIDPAQQAFIEGRRISDNIIIAQEITHSFALKSWNHHAFMLKIDLAKAFDHLEWSFIVSALARKGLHGHFINLIHACISSPTFSVLINGQPSHKFKSFRGIRQGCPMSPYLFVIAINELSVALNEALASHHLQGISLGPDCPSIHSLLFADDLLVCGQATMQEANSMAQLIHHFCYISGQTLNWAKSAILFSTHVSQTTIQEIKQVFPVSIMDNNFTHLGHPLILPAKNRTATYNFVIDKFLNKLPAYKANMLSHAARLELIRSVFSAIPVYYMSNILFTKKFIAKLTAIIRNFWWTGIRENNSNKSLCLRAWKDICNSKLEGGLGIRNLQAINEGLLLAAAWRLAKDPSSHLHLVLKSKYFHDASIWTAISTTPKSAFWSSILKMLPKLKDHSFYQLTQGNISLWSTPWCSLWASVHDNLIIQPSGYIYPSLVKDLWIPGQKVWNNDLINSLFQQPLATVIIQTDIIHQDCPDILCWDLTPNGTCSSKSTYKLCLQDIHANPRNTPSQVSLQMKNLLKLI</sequence>
<organism evidence="2 3">
    <name type="scientific">Triticum urartu</name>
    <name type="common">Red wild einkorn</name>
    <name type="synonym">Crithodium urartu</name>
    <dbReference type="NCBI Taxonomy" id="4572"/>
    <lineage>
        <taxon>Eukaryota</taxon>
        <taxon>Viridiplantae</taxon>
        <taxon>Streptophyta</taxon>
        <taxon>Embryophyta</taxon>
        <taxon>Tracheophyta</taxon>
        <taxon>Spermatophyta</taxon>
        <taxon>Magnoliopsida</taxon>
        <taxon>Liliopsida</taxon>
        <taxon>Poales</taxon>
        <taxon>Poaceae</taxon>
        <taxon>BOP clade</taxon>
        <taxon>Pooideae</taxon>
        <taxon>Triticodae</taxon>
        <taxon>Triticeae</taxon>
        <taxon>Triticinae</taxon>
        <taxon>Triticum</taxon>
    </lineage>
</organism>
<proteinExistence type="predicted"/>
<dbReference type="Pfam" id="PF00078">
    <property type="entry name" value="RVT_1"/>
    <property type="match status" value="1"/>
</dbReference>
<keyword evidence="3" id="KW-1185">Reference proteome</keyword>
<dbReference type="PROSITE" id="PS50878">
    <property type="entry name" value="RT_POL"/>
    <property type="match status" value="1"/>
</dbReference>
<reference evidence="3" key="1">
    <citation type="journal article" date="2013" name="Nature">
        <title>Draft genome of the wheat A-genome progenitor Triticum urartu.</title>
        <authorList>
            <person name="Ling H.Q."/>
            <person name="Zhao S."/>
            <person name="Liu D."/>
            <person name="Wang J."/>
            <person name="Sun H."/>
            <person name="Zhang C."/>
            <person name="Fan H."/>
            <person name="Li D."/>
            <person name="Dong L."/>
            <person name="Tao Y."/>
            <person name="Gao C."/>
            <person name="Wu H."/>
            <person name="Li Y."/>
            <person name="Cui Y."/>
            <person name="Guo X."/>
            <person name="Zheng S."/>
            <person name="Wang B."/>
            <person name="Yu K."/>
            <person name="Liang Q."/>
            <person name="Yang W."/>
            <person name="Lou X."/>
            <person name="Chen J."/>
            <person name="Feng M."/>
            <person name="Jian J."/>
            <person name="Zhang X."/>
            <person name="Luo G."/>
            <person name="Jiang Y."/>
            <person name="Liu J."/>
            <person name="Wang Z."/>
            <person name="Sha Y."/>
            <person name="Zhang B."/>
            <person name="Wu H."/>
            <person name="Tang D."/>
            <person name="Shen Q."/>
            <person name="Xue P."/>
            <person name="Zou S."/>
            <person name="Wang X."/>
            <person name="Liu X."/>
            <person name="Wang F."/>
            <person name="Yang Y."/>
            <person name="An X."/>
            <person name="Dong Z."/>
            <person name="Zhang K."/>
            <person name="Zhang X."/>
            <person name="Luo M.C."/>
            <person name="Dvorak J."/>
            <person name="Tong Y."/>
            <person name="Wang J."/>
            <person name="Yang H."/>
            <person name="Li Z."/>
            <person name="Wang D."/>
            <person name="Zhang A."/>
            <person name="Wang J."/>
        </authorList>
    </citation>
    <scope>NUCLEOTIDE SEQUENCE</scope>
    <source>
        <strain evidence="3">cv. G1812</strain>
    </source>
</reference>
<dbReference type="PANTHER" id="PTHR19446">
    <property type="entry name" value="REVERSE TRANSCRIPTASES"/>
    <property type="match status" value="1"/>
</dbReference>
<protein>
    <recommendedName>
        <fullName evidence="1">Reverse transcriptase domain-containing protein</fullName>
    </recommendedName>
</protein>
<dbReference type="Gramene" id="TuG1812G0300000918.01.T01">
    <property type="protein sequence ID" value="TuG1812G0300000918.01.T01.cds389921"/>
    <property type="gene ID" value="TuG1812G0300000918.01"/>
</dbReference>
<evidence type="ECO:0000259" key="1">
    <source>
        <dbReference type="PROSITE" id="PS50878"/>
    </source>
</evidence>
<dbReference type="SUPFAM" id="SSF56672">
    <property type="entry name" value="DNA/RNA polymerases"/>
    <property type="match status" value="1"/>
</dbReference>
<dbReference type="AlphaFoldDB" id="A0A8R7TRU4"/>
<evidence type="ECO:0000313" key="2">
    <source>
        <dbReference type="EnsemblPlants" id="TuG1812G0300000918.01.T01.cds389921"/>
    </source>
</evidence>
<evidence type="ECO:0000313" key="3">
    <source>
        <dbReference type="Proteomes" id="UP000015106"/>
    </source>
</evidence>